<keyword evidence="3" id="KW-0472">Membrane</keyword>
<keyword evidence="3" id="KW-1003">Cell membrane</keyword>
<dbReference type="PROSITE" id="PS00211">
    <property type="entry name" value="ABC_TRANSPORTER_1"/>
    <property type="match status" value="1"/>
</dbReference>
<name>A0A4P6WXF5_HYDPS</name>
<dbReference type="KEGG" id="hpse:HPF_06005"/>
<dbReference type="AlphaFoldDB" id="A0A4P6WXF5"/>
<reference evidence="7 8" key="1">
    <citation type="submission" date="2019-03" db="EMBL/GenBank/DDBJ databases">
        <authorList>
            <person name="Sebastian G."/>
            <person name="Baumann P."/>
            <person name="Ruckert C."/>
            <person name="Kalinowski J."/>
            <person name="Nebel B."/>
            <person name="Takors R."/>
            <person name="Blombach B."/>
        </authorList>
    </citation>
    <scope>NUCLEOTIDE SEQUENCE [LARGE SCALE GENOMIC DNA]</scope>
    <source>
        <strain evidence="7 8">DSM 1084</strain>
    </source>
</reference>
<accession>A0A4P6WXF5</accession>
<comment type="similarity">
    <text evidence="1">Belongs to the ABC transporter superfamily.</text>
</comment>
<dbReference type="InterPro" id="IPR003439">
    <property type="entry name" value="ABC_transporter-like_ATP-bd"/>
</dbReference>
<evidence type="ECO:0000256" key="4">
    <source>
        <dbReference type="ARBA" id="ARBA00022741"/>
    </source>
</evidence>
<protein>
    <submittedName>
        <fullName evidence="7">Teichoic acids export ATP-binding protein TagH</fullName>
    </submittedName>
</protein>
<dbReference type="Proteomes" id="UP000293912">
    <property type="component" value="Chromosome"/>
</dbReference>
<dbReference type="InterPro" id="IPR027417">
    <property type="entry name" value="P-loop_NTPase"/>
</dbReference>
<evidence type="ECO:0000259" key="6">
    <source>
        <dbReference type="PROSITE" id="PS50893"/>
    </source>
</evidence>
<organism evidence="7 8">
    <name type="scientific">Hydrogenophaga pseudoflava</name>
    <name type="common">Pseudomonas carboxydoflava</name>
    <dbReference type="NCBI Taxonomy" id="47421"/>
    <lineage>
        <taxon>Bacteria</taxon>
        <taxon>Pseudomonadati</taxon>
        <taxon>Pseudomonadota</taxon>
        <taxon>Betaproteobacteria</taxon>
        <taxon>Burkholderiales</taxon>
        <taxon>Comamonadaceae</taxon>
        <taxon>Hydrogenophaga</taxon>
    </lineage>
</organism>
<dbReference type="InterPro" id="IPR050683">
    <property type="entry name" value="Bact_Polysacc_Export_ATP-bd"/>
</dbReference>
<evidence type="ECO:0000256" key="3">
    <source>
        <dbReference type="ARBA" id="ARBA00022475"/>
    </source>
</evidence>
<dbReference type="PANTHER" id="PTHR46743:SF2">
    <property type="entry name" value="TEICHOIC ACIDS EXPORT ATP-BINDING PROTEIN TAGH"/>
    <property type="match status" value="1"/>
</dbReference>
<dbReference type="GO" id="GO:0140359">
    <property type="term" value="F:ABC-type transporter activity"/>
    <property type="evidence" value="ECO:0007669"/>
    <property type="project" value="InterPro"/>
</dbReference>
<dbReference type="EMBL" id="CP037867">
    <property type="protein sequence ID" value="QBM27229.1"/>
    <property type="molecule type" value="Genomic_DNA"/>
</dbReference>
<dbReference type="InterPro" id="IPR017871">
    <property type="entry name" value="ABC_transporter-like_CS"/>
</dbReference>
<keyword evidence="8" id="KW-1185">Reference proteome</keyword>
<dbReference type="GO" id="GO:0016020">
    <property type="term" value="C:membrane"/>
    <property type="evidence" value="ECO:0007669"/>
    <property type="project" value="InterPro"/>
</dbReference>
<feature type="domain" description="ABC transporter" evidence="6">
    <location>
        <begin position="28"/>
        <end position="249"/>
    </location>
</feature>
<dbReference type="GO" id="GO:0005524">
    <property type="term" value="F:ATP binding"/>
    <property type="evidence" value="ECO:0007669"/>
    <property type="project" value="UniProtKB-KW"/>
</dbReference>
<dbReference type="PANTHER" id="PTHR46743">
    <property type="entry name" value="TEICHOIC ACIDS EXPORT ATP-BINDING PROTEIN TAGH"/>
    <property type="match status" value="1"/>
</dbReference>
<dbReference type="SUPFAM" id="SSF52540">
    <property type="entry name" value="P-loop containing nucleoside triphosphate hydrolases"/>
    <property type="match status" value="1"/>
</dbReference>
<gene>
    <name evidence="7" type="primary">tagH1</name>
    <name evidence="7" type="ORF">HPF_06005</name>
</gene>
<proteinExistence type="inferred from homology"/>
<dbReference type="PROSITE" id="PS50893">
    <property type="entry name" value="ABC_TRANSPORTER_2"/>
    <property type="match status" value="1"/>
</dbReference>
<dbReference type="RefSeq" id="WP_127803132.1">
    <property type="nucleotide sequence ID" value="NZ_CP037867.1"/>
</dbReference>
<evidence type="ECO:0000256" key="5">
    <source>
        <dbReference type="ARBA" id="ARBA00022840"/>
    </source>
</evidence>
<evidence type="ECO:0000313" key="8">
    <source>
        <dbReference type="Proteomes" id="UP000293912"/>
    </source>
</evidence>
<dbReference type="SMART" id="SM00382">
    <property type="entry name" value="AAA"/>
    <property type="match status" value="1"/>
</dbReference>
<evidence type="ECO:0000256" key="1">
    <source>
        <dbReference type="ARBA" id="ARBA00005417"/>
    </source>
</evidence>
<dbReference type="GO" id="GO:0016887">
    <property type="term" value="F:ATP hydrolysis activity"/>
    <property type="evidence" value="ECO:0007669"/>
    <property type="project" value="InterPro"/>
</dbReference>
<dbReference type="Pfam" id="PF00005">
    <property type="entry name" value="ABC_tran"/>
    <property type="match status" value="1"/>
</dbReference>
<keyword evidence="4" id="KW-0547">Nucleotide-binding</keyword>
<keyword evidence="2" id="KW-0813">Transport</keyword>
<evidence type="ECO:0000313" key="7">
    <source>
        <dbReference type="EMBL" id="QBM27229.1"/>
    </source>
</evidence>
<evidence type="ECO:0000256" key="2">
    <source>
        <dbReference type="ARBA" id="ARBA00022448"/>
    </source>
</evidence>
<keyword evidence="5 7" id="KW-0067">ATP-binding</keyword>
<sequence length="249" mass="27600">MARLTLKNVTVQYPIYNSRSFSLRNQIMRVSTGGRIESEAGQVSVVTALKDVSFDLRDGDAVALMGHNGAGKSTMLRTLAGVYTPISGQIVREGRVSTMLELGAGIDGELSGYENITRMGVLLGMSLKEIEAHVPDIEQFCQLGDFLRLPVRTYSSGMSTRLMFAVATTVQPDILLVDEIFGMGDAEFQVNAKRRMESLIEKVGIFVFATHNDELIERYCNRFFRLEHGHVREMTRDEALAAHFAATGR</sequence>
<dbReference type="CDD" id="cd03220">
    <property type="entry name" value="ABC_KpsT_Wzt"/>
    <property type="match status" value="1"/>
</dbReference>
<dbReference type="InterPro" id="IPR003593">
    <property type="entry name" value="AAA+_ATPase"/>
</dbReference>
<dbReference type="Gene3D" id="3.40.50.300">
    <property type="entry name" value="P-loop containing nucleotide triphosphate hydrolases"/>
    <property type="match status" value="1"/>
</dbReference>
<dbReference type="InterPro" id="IPR015860">
    <property type="entry name" value="ABC_transpr_TagH-like"/>
</dbReference>